<dbReference type="Proteomes" id="UP001303046">
    <property type="component" value="Unassembled WGS sequence"/>
</dbReference>
<feature type="compositionally biased region" description="Acidic residues" evidence="3">
    <location>
        <begin position="447"/>
        <end position="465"/>
    </location>
</feature>
<evidence type="ECO:0000313" key="5">
    <source>
        <dbReference type="Proteomes" id="UP001303046"/>
    </source>
</evidence>
<dbReference type="PANTHER" id="PTHR10648:SF1">
    <property type="entry name" value="SERINE_THREONINE-PROTEIN PHOSPHATASE 4 REGULATORY SUBUNIT 1"/>
    <property type="match status" value="1"/>
</dbReference>
<organism evidence="4 5">
    <name type="scientific">Necator americanus</name>
    <name type="common">Human hookworm</name>
    <dbReference type="NCBI Taxonomy" id="51031"/>
    <lineage>
        <taxon>Eukaryota</taxon>
        <taxon>Metazoa</taxon>
        <taxon>Ecdysozoa</taxon>
        <taxon>Nematoda</taxon>
        <taxon>Chromadorea</taxon>
        <taxon>Rhabditida</taxon>
        <taxon>Rhabditina</taxon>
        <taxon>Rhabditomorpha</taxon>
        <taxon>Strongyloidea</taxon>
        <taxon>Ancylostomatidae</taxon>
        <taxon>Bunostominae</taxon>
        <taxon>Necator</taxon>
    </lineage>
</organism>
<keyword evidence="5" id="KW-1185">Reference proteome</keyword>
<feature type="repeat" description="HEAT" evidence="2">
    <location>
        <begin position="738"/>
        <end position="776"/>
    </location>
</feature>
<comment type="caution">
    <text evidence="4">The sequence shown here is derived from an EMBL/GenBank/DDBJ whole genome shotgun (WGS) entry which is preliminary data.</text>
</comment>
<dbReference type="InterPro" id="IPR021133">
    <property type="entry name" value="HEAT_type_2"/>
</dbReference>
<evidence type="ECO:0000256" key="2">
    <source>
        <dbReference type="PROSITE-ProRule" id="PRU00103"/>
    </source>
</evidence>
<evidence type="ECO:0008006" key="6">
    <source>
        <dbReference type="Google" id="ProtNLM"/>
    </source>
</evidence>
<reference evidence="4 5" key="1">
    <citation type="submission" date="2023-08" db="EMBL/GenBank/DDBJ databases">
        <title>A Necator americanus chromosomal reference genome.</title>
        <authorList>
            <person name="Ilik V."/>
            <person name="Petrzelkova K.J."/>
            <person name="Pardy F."/>
            <person name="Fuh T."/>
            <person name="Niatou-Singa F.S."/>
            <person name="Gouil Q."/>
            <person name="Baker L."/>
            <person name="Ritchie M.E."/>
            <person name="Jex A.R."/>
            <person name="Gazzola D."/>
            <person name="Li H."/>
            <person name="Toshio Fujiwara R."/>
            <person name="Zhan B."/>
            <person name="Aroian R.V."/>
            <person name="Pafco B."/>
            <person name="Schwarz E.M."/>
        </authorList>
    </citation>
    <scope>NUCLEOTIDE SEQUENCE [LARGE SCALE GENOMIC DNA]</scope>
    <source>
        <strain evidence="4 5">Aroian</strain>
        <tissue evidence="4">Whole animal</tissue>
    </source>
</reference>
<evidence type="ECO:0000256" key="1">
    <source>
        <dbReference type="ARBA" id="ARBA00022737"/>
    </source>
</evidence>
<gene>
    <name evidence="4" type="primary">Necator_chrI.g2307</name>
    <name evidence="4" type="ORF">RB195_006180</name>
</gene>
<protein>
    <recommendedName>
        <fullName evidence="6">HEAT repeat protein</fullName>
    </recommendedName>
</protein>
<sequence>MILLRLQQLILLVFVTYFIALATVWTKVSRVFKITRKAESELDNDTLLRLATNTKNSRNIFRALASSAQSMLSGRTSYDYHLSLDDDVNDMRELGTVMGRRFHLSGLADWIEAPRDAANLPHIIQATRSQDPCEKEYAFGEMLKVVERLDPLSHIALVDSALTCVVEWIRERPVIERHVSMVLDPLPLLIDYASRHETLRRHVGPMIAYLVRELGYPAVTSNRAVFGVGVLLERGLIPQDALRQQIIPILFDLIESKGDDPGMEDRRVEIAAVLCRVVSSGMITDKRWLFDHFIADYSRFLEHHVVHIRKAAVAVLADLSRIFGQKFTELFVVPHLSYLCLDANWGVRKAVCEVFVEIARHTSPAVRRLQLAQTFVKLLHDPSRWVWYTAFQELGPFIATFANSKLSGLKIKDGQVCESDGRDLENIVSDMVEFDKLPAGCYMPEKEAEDEDADDSGQESDPGEEAEQLIDGLQHMLDTWTAGQKKTSIHSAPASVIEGEASDSGEEHVSIAAKCNSSDDLSKIGLDDGEINGDDPDLFDTTLTNFSLDDAFSTDENSCTAPEQSTNVRSDFSLASYWSDPYNSFAEDDELIEFGSSKSVPGARSFLERRFDVLYVSPERNVTPVGSPLRTRSRSESERTSSEGDDRCTSTQRARKSSRNSVRSDYSDIFEDCRGEDDQNIGNLNDSSVQKIVPQELVDNFMGMVLPGGMMDSDINRHCAHNFPAVAYTLGRANWPQLRDTYNKLATDDQLRVRVSIANSIHEMAAIVGARHTDDDLLPVFHAYREDAFEVRVGLLKHLFEFYRCLSPETRKGMIDALPQFMPMDNSMLNGNWRYRHEFAKQCNKLCEMYGIEEINRTMSAIALTLANDRVSEVRKEAVHLLSQILARLVDHEWSDLTNKQESSVDASSHTTLTELFVHDLVSGFANTQKWTRRQTFAYVCERVLLDHALSMEQFRYFLLSHLIAMADDSVVNVRIAVCRALSLCDSSLHSHAIAGDSRRLAPLTVNTVLERLAADTDMDVARAARQALGQTTGTETIDISMRGFRIREKENAFLDLQLVDNFEEDDMSLCSDYTSGTPVRQSQIGFP</sequence>
<dbReference type="PROSITE" id="PS50077">
    <property type="entry name" value="HEAT_REPEAT"/>
    <property type="match status" value="1"/>
</dbReference>
<evidence type="ECO:0000256" key="3">
    <source>
        <dbReference type="SAM" id="MobiDB-lite"/>
    </source>
</evidence>
<dbReference type="PANTHER" id="PTHR10648">
    <property type="entry name" value="SERINE/THREONINE-PROTEIN PHOSPHATASE PP2A 65 KDA REGULATORY SUBUNIT"/>
    <property type="match status" value="1"/>
</dbReference>
<feature type="region of interest" description="Disordered" evidence="3">
    <location>
        <begin position="446"/>
        <end position="465"/>
    </location>
</feature>
<feature type="region of interest" description="Disordered" evidence="3">
    <location>
        <begin position="622"/>
        <end position="662"/>
    </location>
</feature>
<evidence type="ECO:0000313" key="4">
    <source>
        <dbReference type="EMBL" id="KAK6728969.1"/>
    </source>
</evidence>
<dbReference type="EMBL" id="JAVFWL010000001">
    <property type="protein sequence ID" value="KAK6728969.1"/>
    <property type="molecule type" value="Genomic_DNA"/>
</dbReference>
<dbReference type="InterPro" id="IPR016024">
    <property type="entry name" value="ARM-type_fold"/>
</dbReference>
<feature type="compositionally biased region" description="Basic and acidic residues" evidence="3">
    <location>
        <begin position="633"/>
        <end position="648"/>
    </location>
</feature>
<dbReference type="SUPFAM" id="SSF48371">
    <property type="entry name" value="ARM repeat"/>
    <property type="match status" value="1"/>
</dbReference>
<name>A0ABR1BV00_NECAM</name>
<keyword evidence="1" id="KW-0677">Repeat</keyword>
<dbReference type="InterPro" id="IPR011989">
    <property type="entry name" value="ARM-like"/>
</dbReference>
<proteinExistence type="predicted"/>
<dbReference type="InterPro" id="IPR051023">
    <property type="entry name" value="PP2A_Regulatory_Subunit_A"/>
</dbReference>
<dbReference type="Gene3D" id="1.25.10.10">
    <property type="entry name" value="Leucine-rich Repeat Variant"/>
    <property type="match status" value="2"/>
</dbReference>
<accession>A0ABR1BV00</accession>